<dbReference type="InterPro" id="IPR011990">
    <property type="entry name" value="TPR-like_helical_dom_sf"/>
</dbReference>
<comment type="caution">
    <text evidence="2">The sequence shown here is derived from an EMBL/GenBank/DDBJ whole genome shotgun (WGS) entry which is preliminary data.</text>
</comment>
<dbReference type="EMBL" id="JAIXMP010000001">
    <property type="protein sequence ID" value="KAI9278931.1"/>
    <property type="molecule type" value="Genomic_DNA"/>
</dbReference>
<accession>A0AAD5KDL0</accession>
<reference evidence="2" key="1">
    <citation type="journal article" date="2022" name="IScience">
        <title>Evolution of zygomycete secretomes and the origins of terrestrial fungal ecologies.</title>
        <authorList>
            <person name="Chang Y."/>
            <person name="Wang Y."/>
            <person name="Mondo S."/>
            <person name="Ahrendt S."/>
            <person name="Andreopoulos W."/>
            <person name="Barry K."/>
            <person name="Beard J."/>
            <person name="Benny G.L."/>
            <person name="Blankenship S."/>
            <person name="Bonito G."/>
            <person name="Cuomo C."/>
            <person name="Desiro A."/>
            <person name="Gervers K.A."/>
            <person name="Hundley H."/>
            <person name="Kuo A."/>
            <person name="LaButti K."/>
            <person name="Lang B.F."/>
            <person name="Lipzen A."/>
            <person name="O'Donnell K."/>
            <person name="Pangilinan J."/>
            <person name="Reynolds N."/>
            <person name="Sandor L."/>
            <person name="Smith M.E."/>
            <person name="Tsang A."/>
            <person name="Grigoriev I.V."/>
            <person name="Stajich J.E."/>
            <person name="Spatafora J.W."/>
        </authorList>
    </citation>
    <scope>NUCLEOTIDE SEQUENCE</scope>
    <source>
        <strain evidence="2">RSA 2281</strain>
    </source>
</reference>
<dbReference type="Proteomes" id="UP001209540">
    <property type="component" value="Unassembled WGS sequence"/>
</dbReference>
<dbReference type="SUPFAM" id="SSF81901">
    <property type="entry name" value="HCP-like"/>
    <property type="match status" value="2"/>
</dbReference>
<dbReference type="Gene3D" id="1.25.40.10">
    <property type="entry name" value="Tetratricopeptide repeat domain"/>
    <property type="match status" value="2"/>
</dbReference>
<dbReference type="SMART" id="SM00671">
    <property type="entry name" value="SEL1"/>
    <property type="match status" value="6"/>
</dbReference>
<evidence type="ECO:0000313" key="2">
    <source>
        <dbReference type="EMBL" id="KAI9278931.1"/>
    </source>
</evidence>
<keyword evidence="3" id="KW-1185">Reference proteome</keyword>
<dbReference type="GO" id="GO:0036503">
    <property type="term" value="P:ERAD pathway"/>
    <property type="evidence" value="ECO:0007669"/>
    <property type="project" value="TreeGrafter"/>
</dbReference>
<reference evidence="2" key="2">
    <citation type="submission" date="2023-02" db="EMBL/GenBank/DDBJ databases">
        <authorList>
            <consortium name="DOE Joint Genome Institute"/>
            <person name="Mondo S.J."/>
            <person name="Chang Y."/>
            <person name="Wang Y."/>
            <person name="Ahrendt S."/>
            <person name="Andreopoulos W."/>
            <person name="Barry K."/>
            <person name="Beard J."/>
            <person name="Benny G.L."/>
            <person name="Blankenship S."/>
            <person name="Bonito G."/>
            <person name="Cuomo C."/>
            <person name="Desiro A."/>
            <person name="Gervers K.A."/>
            <person name="Hundley H."/>
            <person name="Kuo A."/>
            <person name="LaButti K."/>
            <person name="Lang B.F."/>
            <person name="Lipzen A."/>
            <person name="O'Donnell K."/>
            <person name="Pangilinan J."/>
            <person name="Reynolds N."/>
            <person name="Sandor L."/>
            <person name="Smith M.W."/>
            <person name="Tsang A."/>
            <person name="Grigoriev I.V."/>
            <person name="Stajich J.E."/>
            <person name="Spatafora J.W."/>
        </authorList>
    </citation>
    <scope>NUCLEOTIDE SEQUENCE</scope>
    <source>
        <strain evidence="2">RSA 2281</strain>
    </source>
</reference>
<protein>
    <submittedName>
        <fullName evidence="2">Uncharacterized protein</fullName>
    </submittedName>
</protein>
<comment type="similarity">
    <text evidence="1">Belongs to the sel-1 family.</text>
</comment>
<organism evidence="2 3">
    <name type="scientific">Phascolomyces articulosus</name>
    <dbReference type="NCBI Taxonomy" id="60185"/>
    <lineage>
        <taxon>Eukaryota</taxon>
        <taxon>Fungi</taxon>
        <taxon>Fungi incertae sedis</taxon>
        <taxon>Mucoromycota</taxon>
        <taxon>Mucoromycotina</taxon>
        <taxon>Mucoromycetes</taxon>
        <taxon>Mucorales</taxon>
        <taxon>Lichtheimiaceae</taxon>
        <taxon>Phascolomyces</taxon>
    </lineage>
</organism>
<dbReference type="PANTHER" id="PTHR11102:SF161">
    <property type="match status" value="1"/>
</dbReference>
<dbReference type="InterPro" id="IPR006597">
    <property type="entry name" value="Sel1-like"/>
</dbReference>
<dbReference type="GO" id="GO:0005789">
    <property type="term" value="C:endoplasmic reticulum membrane"/>
    <property type="evidence" value="ECO:0007669"/>
    <property type="project" value="TreeGrafter"/>
</dbReference>
<sequence length="347" mass="38713">MKESAEIREKIPTRIKVEDILPEENELHMLIENKQIGLSIENQKAAVDHVLEQLKNDQPINHEMLLQISENQASELSALGNIVIRSSPYGAPIAYELYKAAMENGDDRGAFSYASMAHRGYRGIPKDEETGIKVFSELARKGHPYAQINLASILMRTQANQIPAAIKLYELAAKGGIDNAYVELGRMYRIGYGVHQDHKKAMDYFQQGAQKGNAQCMFMLGVYYSSNQIGKEDQKKAFKHFQKAAMRGMPEAQYNVGLRFLKGHGVETNAFNAAEFFKMAALQGFQLAQANLATMYMQGHGVKQDLAQARHWFEMVVAKGGSIGKEAQKSLDELNGKKSDGSRCSIM</sequence>
<evidence type="ECO:0000313" key="3">
    <source>
        <dbReference type="Proteomes" id="UP001209540"/>
    </source>
</evidence>
<dbReference type="PANTHER" id="PTHR11102">
    <property type="entry name" value="SEL-1-LIKE PROTEIN"/>
    <property type="match status" value="1"/>
</dbReference>
<dbReference type="Pfam" id="PF08238">
    <property type="entry name" value="Sel1"/>
    <property type="match status" value="6"/>
</dbReference>
<proteinExistence type="inferred from homology"/>
<dbReference type="AlphaFoldDB" id="A0AAD5KDL0"/>
<dbReference type="InterPro" id="IPR050767">
    <property type="entry name" value="Sel1_AlgK"/>
</dbReference>
<evidence type="ECO:0000256" key="1">
    <source>
        <dbReference type="ARBA" id="ARBA00038101"/>
    </source>
</evidence>
<gene>
    <name evidence="2" type="ORF">BDA99DRAFT_19372</name>
</gene>
<name>A0AAD5KDL0_9FUNG</name>